<reference evidence="1" key="2">
    <citation type="journal article" date="2015" name="Data Brief">
        <title>Shoot transcriptome of the giant reed, Arundo donax.</title>
        <authorList>
            <person name="Barrero R.A."/>
            <person name="Guerrero F.D."/>
            <person name="Moolhuijzen P."/>
            <person name="Goolsby J.A."/>
            <person name="Tidwell J."/>
            <person name="Bellgard S.E."/>
            <person name="Bellgard M.I."/>
        </authorList>
    </citation>
    <scope>NUCLEOTIDE SEQUENCE</scope>
    <source>
        <tissue evidence="1">Shoot tissue taken approximately 20 cm above the soil surface</tissue>
    </source>
</reference>
<reference evidence="1" key="1">
    <citation type="submission" date="2014-09" db="EMBL/GenBank/DDBJ databases">
        <authorList>
            <person name="Magalhaes I.L.F."/>
            <person name="Oliveira U."/>
            <person name="Santos F.R."/>
            <person name="Vidigal T.H.D.A."/>
            <person name="Brescovit A.D."/>
            <person name="Santos A.J."/>
        </authorList>
    </citation>
    <scope>NUCLEOTIDE SEQUENCE</scope>
    <source>
        <tissue evidence="1">Shoot tissue taken approximately 20 cm above the soil surface</tissue>
    </source>
</reference>
<accession>A0A0A9AER7</accession>
<organism evidence="1">
    <name type="scientific">Arundo donax</name>
    <name type="common">Giant reed</name>
    <name type="synonym">Donax arundinaceus</name>
    <dbReference type="NCBI Taxonomy" id="35708"/>
    <lineage>
        <taxon>Eukaryota</taxon>
        <taxon>Viridiplantae</taxon>
        <taxon>Streptophyta</taxon>
        <taxon>Embryophyta</taxon>
        <taxon>Tracheophyta</taxon>
        <taxon>Spermatophyta</taxon>
        <taxon>Magnoliopsida</taxon>
        <taxon>Liliopsida</taxon>
        <taxon>Poales</taxon>
        <taxon>Poaceae</taxon>
        <taxon>PACMAD clade</taxon>
        <taxon>Arundinoideae</taxon>
        <taxon>Arundineae</taxon>
        <taxon>Arundo</taxon>
    </lineage>
</organism>
<sequence>MSGRPQYSHGCTSFLLCSLHRARTECWQDLQREALHFLLSNPAPRTELIE</sequence>
<evidence type="ECO:0000313" key="1">
    <source>
        <dbReference type="EMBL" id="JAD48408.1"/>
    </source>
</evidence>
<name>A0A0A9AER7_ARUDO</name>
<dbReference type="AlphaFoldDB" id="A0A0A9AER7"/>
<proteinExistence type="predicted"/>
<dbReference type="EMBL" id="GBRH01249487">
    <property type="protein sequence ID" value="JAD48408.1"/>
    <property type="molecule type" value="Transcribed_RNA"/>
</dbReference>
<protein>
    <submittedName>
        <fullName evidence="1">Uncharacterized protein</fullName>
    </submittedName>
</protein>